<evidence type="ECO:0000313" key="2">
    <source>
        <dbReference type="EMBL" id="EKG17350.1"/>
    </source>
</evidence>
<sequence length="100" mass="11347">MGDADQQAGMLHISHTSAQRVTHVARGTSEYTVDKLDDMMKIQSEIPLHKFGFSKGAVDRCQDQYASARERRDSWLNTVSYEEINWWKANNANIADASDE</sequence>
<dbReference type="VEuPathDB" id="FungiDB:MPH_05416"/>
<dbReference type="InParanoid" id="K2SKM6"/>
<dbReference type="EMBL" id="AHHD01000249">
    <property type="protein sequence ID" value="EKG17350.1"/>
    <property type="molecule type" value="Genomic_DNA"/>
</dbReference>
<accession>K2SKM6</accession>
<comment type="caution">
    <text evidence="2">The sequence shown here is derived from an EMBL/GenBank/DDBJ whole genome shotgun (WGS) entry which is preliminary data.</text>
</comment>
<evidence type="ECO:0000313" key="3">
    <source>
        <dbReference type="Proteomes" id="UP000007129"/>
    </source>
</evidence>
<dbReference type="Proteomes" id="UP000007129">
    <property type="component" value="Unassembled WGS sequence"/>
</dbReference>
<name>K2SKM6_MACPH</name>
<dbReference type="HOGENOM" id="CLU_2306649_0_0_1"/>
<dbReference type="AlphaFoldDB" id="K2SKM6"/>
<protein>
    <submittedName>
        <fullName evidence="2">Uncharacterized protein</fullName>
    </submittedName>
</protein>
<proteinExistence type="predicted"/>
<evidence type="ECO:0000256" key="1">
    <source>
        <dbReference type="SAM" id="MobiDB-lite"/>
    </source>
</evidence>
<organism evidence="2 3">
    <name type="scientific">Macrophomina phaseolina (strain MS6)</name>
    <name type="common">Charcoal rot fungus</name>
    <dbReference type="NCBI Taxonomy" id="1126212"/>
    <lineage>
        <taxon>Eukaryota</taxon>
        <taxon>Fungi</taxon>
        <taxon>Dikarya</taxon>
        <taxon>Ascomycota</taxon>
        <taxon>Pezizomycotina</taxon>
        <taxon>Dothideomycetes</taxon>
        <taxon>Dothideomycetes incertae sedis</taxon>
        <taxon>Botryosphaeriales</taxon>
        <taxon>Botryosphaeriaceae</taxon>
        <taxon>Macrophomina</taxon>
    </lineage>
</organism>
<reference evidence="2 3" key="1">
    <citation type="journal article" date="2012" name="BMC Genomics">
        <title>Tools to kill: Genome of one of the most destructive plant pathogenic fungi Macrophomina phaseolina.</title>
        <authorList>
            <person name="Islam M.S."/>
            <person name="Haque M.S."/>
            <person name="Islam M.M."/>
            <person name="Emdad E.M."/>
            <person name="Halim A."/>
            <person name="Hossen Q.M.M."/>
            <person name="Hossain M.Z."/>
            <person name="Ahmed B."/>
            <person name="Rahim S."/>
            <person name="Rahman M.S."/>
            <person name="Alam M.M."/>
            <person name="Hou S."/>
            <person name="Wan X."/>
            <person name="Saito J.A."/>
            <person name="Alam M."/>
        </authorList>
    </citation>
    <scope>NUCLEOTIDE SEQUENCE [LARGE SCALE GENOMIC DNA]</scope>
    <source>
        <strain evidence="2 3">MS6</strain>
    </source>
</reference>
<gene>
    <name evidence="2" type="ORF">MPH_05416</name>
</gene>
<feature type="region of interest" description="Disordered" evidence="1">
    <location>
        <begin position="1"/>
        <end position="21"/>
    </location>
</feature>